<evidence type="ECO:0008006" key="3">
    <source>
        <dbReference type="Google" id="ProtNLM"/>
    </source>
</evidence>
<reference evidence="2" key="1">
    <citation type="submission" date="2014-09" db="EMBL/GenBank/DDBJ databases">
        <authorList>
            <person name="Magalhaes I.L.F."/>
            <person name="Oliveira U."/>
            <person name="Santos F.R."/>
            <person name="Vidigal T.H.D.A."/>
            <person name="Brescovit A.D."/>
            <person name="Santos A.J."/>
        </authorList>
    </citation>
    <scope>NUCLEOTIDE SEQUENCE</scope>
    <source>
        <tissue evidence="2">Shoot tissue taken approximately 20 cm above the soil surface</tissue>
    </source>
</reference>
<accession>A0A0A9HLH0</accession>
<dbReference type="EMBL" id="GBRH01161227">
    <property type="protein sequence ID" value="JAE36669.1"/>
    <property type="molecule type" value="Transcribed_RNA"/>
</dbReference>
<reference evidence="2" key="2">
    <citation type="journal article" date="2015" name="Data Brief">
        <title>Shoot transcriptome of the giant reed, Arundo donax.</title>
        <authorList>
            <person name="Barrero R.A."/>
            <person name="Guerrero F.D."/>
            <person name="Moolhuijzen P."/>
            <person name="Goolsby J.A."/>
            <person name="Tidwell J."/>
            <person name="Bellgard S.E."/>
            <person name="Bellgard M.I."/>
        </authorList>
    </citation>
    <scope>NUCLEOTIDE SEQUENCE</scope>
    <source>
        <tissue evidence="2">Shoot tissue taken approximately 20 cm above the soil surface</tissue>
    </source>
</reference>
<protein>
    <recommendedName>
        <fullName evidence="3">Secreted protein</fullName>
    </recommendedName>
</protein>
<evidence type="ECO:0000313" key="2">
    <source>
        <dbReference type="EMBL" id="JAE36669.1"/>
    </source>
</evidence>
<sequence length="66" mass="7167">MALLIRLLLIASSVSFSQSRAKITLILELRWPAQKPSIVLFSMSFPPAGRANDCNICGRATSLCGM</sequence>
<evidence type="ECO:0000256" key="1">
    <source>
        <dbReference type="SAM" id="SignalP"/>
    </source>
</evidence>
<name>A0A0A9HLH0_ARUDO</name>
<proteinExistence type="predicted"/>
<keyword evidence="1" id="KW-0732">Signal</keyword>
<dbReference type="AlphaFoldDB" id="A0A0A9HLH0"/>
<feature type="chain" id="PRO_5002048272" description="Secreted protein" evidence="1">
    <location>
        <begin position="22"/>
        <end position="66"/>
    </location>
</feature>
<organism evidence="2">
    <name type="scientific">Arundo donax</name>
    <name type="common">Giant reed</name>
    <name type="synonym">Donax arundinaceus</name>
    <dbReference type="NCBI Taxonomy" id="35708"/>
    <lineage>
        <taxon>Eukaryota</taxon>
        <taxon>Viridiplantae</taxon>
        <taxon>Streptophyta</taxon>
        <taxon>Embryophyta</taxon>
        <taxon>Tracheophyta</taxon>
        <taxon>Spermatophyta</taxon>
        <taxon>Magnoliopsida</taxon>
        <taxon>Liliopsida</taxon>
        <taxon>Poales</taxon>
        <taxon>Poaceae</taxon>
        <taxon>PACMAD clade</taxon>
        <taxon>Arundinoideae</taxon>
        <taxon>Arundineae</taxon>
        <taxon>Arundo</taxon>
    </lineage>
</organism>
<feature type="signal peptide" evidence="1">
    <location>
        <begin position="1"/>
        <end position="21"/>
    </location>
</feature>